<feature type="transmembrane region" description="Helical" evidence="6">
    <location>
        <begin position="158"/>
        <end position="175"/>
    </location>
</feature>
<feature type="region of interest" description="Disordered" evidence="5">
    <location>
        <begin position="382"/>
        <end position="416"/>
    </location>
</feature>
<feature type="transmembrane region" description="Helical" evidence="6">
    <location>
        <begin position="187"/>
        <end position="207"/>
    </location>
</feature>
<dbReference type="GO" id="GO:0015095">
    <property type="term" value="F:magnesium ion transmembrane transporter activity"/>
    <property type="evidence" value="ECO:0007669"/>
    <property type="project" value="InterPro"/>
</dbReference>
<evidence type="ECO:0000256" key="1">
    <source>
        <dbReference type="ARBA" id="ARBA00004141"/>
    </source>
</evidence>
<dbReference type="OrthoDB" id="3294360at2"/>
<evidence type="ECO:0000256" key="3">
    <source>
        <dbReference type="ARBA" id="ARBA00022989"/>
    </source>
</evidence>
<dbReference type="AlphaFoldDB" id="A0A4Z0HEZ7"/>
<reference evidence="7 8" key="1">
    <citation type="submission" date="2019-03" db="EMBL/GenBank/DDBJ databases">
        <authorList>
            <person name="Gonzalez-Pimentel J.L."/>
        </authorList>
    </citation>
    <scope>NUCLEOTIDE SEQUENCE [LARGE SCALE GENOMIC DNA]</scope>
    <source>
        <strain evidence="7 8">JCM 31289</strain>
    </source>
</reference>
<dbReference type="PANTHER" id="PTHR40761:SF1">
    <property type="entry name" value="CONSERVED INTEGRAL MEMBRANE ALANINE VALINE AND LEUCINE RICH PROTEIN-RELATED"/>
    <property type="match status" value="1"/>
</dbReference>
<dbReference type="InterPro" id="IPR037185">
    <property type="entry name" value="EmrE-like"/>
</dbReference>
<feature type="transmembrane region" description="Helical" evidence="6">
    <location>
        <begin position="252"/>
        <end position="269"/>
    </location>
</feature>
<dbReference type="PANTHER" id="PTHR40761">
    <property type="entry name" value="CONSERVED INTEGRAL MEMBRANE ALANINE VALINE AND LEUCINE RICH PROTEIN-RELATED"/>
    <property type="match status" value="1"/>
</dbReference>
<evidence type="ECO:0000313" key="8">
    <source>
        <dbReference type="Proteomes" id="UP000297948"/>
    </source>
</evidence>
<feature type="transmembrane region" description="Helical" evidence="6">
    <location>
        <begin position="129"/>
        <end position="146"/>
    </location>
</feature>
<keyword evidence="3 6" id="KW-1133">Transmembrane helix</keyword>
<dbReference type="InterPro" id="IPR008521">
    <property type="entry name" value="Mg_trans_NIPA"/>
</dbReference>
<feature type="transmembrane region" description="Helical" evidence="6">
    <location>
        <begin position="6"/>
        <end position="24"/>
    </location>
</feature>
<keyword evidence="2 6" id="KW-0812">Transmembrane</keyword>
<feature type="region of interest" description="Disordered" evidence="5">
    <location>
        <begin position="275"/>
        <end position="332"/>
    </location>
</feature>
<feature type="transmembrane region" description="Helical" evidence="6">
    <location>
        <begin position="219"/>
        <end position="240"/>
    </location>
</feature>
<dbReference type="SUPFAM" id="SSF103481">
    <property type="entry name" value="Multidrug resistance efflux transporter EmrE"/>
    <property type="match status" value="1"/>
</dbReference>
<feature type="transmembrane region" description="Helical" evidence="6">
    <location>
        <begin position="45"/>
        <end position="65"/>
    </location>
</feature>
<organism evidence="7 8">
    <name type="scientific">Streptomyces palmae</name>
    <dbReference type="NCBI Taxonomy" id="1701085"/>
    <lineage>
        <taxon>Bacteria</taxon>
        <taxon>Bacillati</taxon>
        <taxon>Actinomycetota</taxon>
        <taxon>Actinomycetes</taxon>
        <taxon>Kitasatosporales</taxon>
        <taxon>Streptomycetaceae</taxon>
        <taxon>Streptomyces</taxon>
    </lineage>
</organism>
<dbReference type="EMBL" id="SRID01000008">
    <property type="protein sequence ID" value="TGB18422.1"/>
    <property type="molecule type" value="Genomic_DNA"/>
</dbReference>
<feature type="compositionally biased region" description="Gly residues" evidence="5">
    <location>
        <begin position="395"/>
        <end position="406"/>
    </location>
</feature>
<dbReference type="Pfam" id="PF05653">
    <property type="entry name" value="Mg_trans_NIPA"/>
    <property type="match status" value="1"/>
</dbReference>
<comment type="caution">
    <text evidence="7">The sequence shown here is derived from an EMBL/GenBank/DDBJ whole genome shotgun (WGS) entry which is preliminary data.</text>
</comment>
<feature type="transmembrane region" description="Helical" evidence="6">
    <location>
        <begin position="71"/>
        <end position="90"/>
    </location>
</feature>
<evidence type="ECO:0000256" key="4">
    <source>
        <dbReference type="ARBA" id="ARBA00023136"/>
    </source>
</evidence>
<sequence length="416" mass="41280">MTALGLSVLLQLISAVCYAGGAILQERVAATAEDAPYAPLRRGSWWAAISLNGAGAALHVLALAYGPLSVVQPLGALTIVFALPMAALFVGRRVGAAGWRGATLATVGLAGLLSMTGPAPAEALARAERVGLTLVTAGLLGVLVLAARWGRRATLRSVLLAVAAGTAFGVSSVFTKNVTVAWTWDSWADGVPSLVMIVLLAAGGVFLSQASYRGAGLAAPLATATVVNPVVASAVGMVTLGEHFRHGLPGGLLALLAGAVAASGLALLASHSAGEKAAGGDADSSEDLGAPRSDAGHSGLNPASEAAPAVPPSRHPDTEGRPPGDSPGTPPLWQIRQIERTTAGPADTAITIVAFGAGPTGRRPAGPLLGELPSAVPRTAFGLVGRPRGGRRAGDGAGPSGRGATGRAGDLLQPHG</sequence>
<dbReference type="GO" id="GO:0016020">
    <property type="term" value="C:membrane"/>
    <property type="evidence" value="ECO:0007669"/>
    <property type="project" value="UniProtKB-SubCell"/>
</dbReference>
<evidence type="ECO:0000256" key="5">
    <source>
        <dbReference type="SAM" id="MobiDB-lite"/>
    </source>
</evidence>
<dbReference type="RefSeq" id="WP_135337128.1">
    <property type="nucleotide sequence ID" value="NZ_JBHLTX010000060.1"/>
</dbReference>
<keyword evidence="8" id="KW-1185">Reference proteome</keyword>
<accession>A0A4Z0HEZ7</accession>
<evidence type="ECO:0000256" key="2">
    <source>
        <dbReference type="ARBA" id="ARBA00022692"/>
    </source>
</evidence>
<name>A0A4Z0HEZ7_9ACTN</name>
<keyword evidence="4 6" id="KW-0472">Membrane</keyword>
<evidence type="ECO:0000256" key="6">
    <source>
        <dbReference type="SAM" id="Phobius"/>
    </source>
</evidence>
<dbReference type="Proteomes" id="UP000297948">
    <property type="component" value="Unassembled WGS sequence"/>
</dbReference>
<feature type="transmembrane region" description="Helical" evidence="6">
    <location>
        <begin position="97"/>
        <end position="117"/>
    </location>
</feature>
<proteinExistence type="predicted"/>
<evidence type="ECO:0008006" key="9">
    <source>
        <dbReference type="Google" id="ProtNLM"/>
    </source>
</evidence>
<evidence type="ECO:0000313" key="7">
    <source>
        <dbReference type="EMBL" id="TGB18422.1"/>
    </source>
</evidence>
<gene>
    <name evidence="7" type="ORF">E4099_01960</name>
</gene>
<dbReference type="NCBIfam" id="NF038012">
    <property type="entry name" value="DMT_1"/>
    <property type="match status" value="1"/>
</dbReference>
<protein>
    <recommendedName>
        <fullName evidence="9">DMT family transporter</fullName>
    </recommendedName>
</protein>
<comment type="subcellular location">
    <subcellularLocation>
        <location evidence="1">Membrane</location>
        <topology evidence="1">Multi-pass membrane protein</topology>
    </subcellularLocation>
</comment>